<proteinExistence type="predicted"/>
<accession>A0AAE1GVY5</accession>
<protein>
    <submittedName>
        <fullName evidence="3">Ectoine dioxygenase</fullName>
    </submittedName>
</protein>
<evidence type="ECO:0000259" key="2">
    <source>
        <dbReference type="Pfam" id="PF03372"/>
    </source>
</evidence>
<dbReference type="InterPro" id="IPR036691">
    <property type="entry name" value="Endo/exonu/phosph_ase_sf"/>
</dbReference>
<dbReference type="GO" id="GO:0051213">
    <property type="term" value="F:dioxygenase activity"/>
    <property type="evidence" value="ECO:0007669"/>
    <property type="project" value="UniProtKB-KW"/>
</dbReference>
<name>A0AAE1GVY5_9NEOP</name>
<reference evidence="3" key="1">
    <citation type="submission" date="2021-07" db="EMBL/GenBank/DDBJ databases">
        <authorList>
            <person name="Catto M.A."/>
            <person name="Jacobson A."/>
            <person name="Kennedy G."/>
            <person name="Labadie P."/>
            <person name="Hunt B.G."/>
            <person name="Srinivasan R."/>
        </authorList>
    </citation>
    <scope>NUCLEOTIDE SEQUENCE</scope>
    <source>
        <strain evidence="3">PL_HMW_Pooled</strain>
        <tissue evidence="3">Head</tissue>
    </source>
</reference>
<reference evidence="3" key="2">
    <citation type="journal article" date="2023" name="BMC Genomics">
        <title>Pest status, molecular evolution, and epigenetic factors derived from the genome assembly of Frankliniella fusca, a thysanopteran phytovirus vector.</title>
        <authorList>
            <person name="Catto M.A."/>
            <person name="Labadie P.E."/>
            <person name="Jacobson A.L."/>
            <person name="Kennedy G.G."/>
            <person name="Srinivasan R."/>
            <person name="Hunt B.G."/>
        </authorList>
    </citation>
    <scope>NUCLEOTIDE SEQUENCE</scope>
    <source>
        <strain evidence="3">PL_HMW_Pooled</strain>
    </source>
</reference>
<dbReference type="SUPFAM" id="SSF56219">
    <property type="entry name" value="DNase I-like"/>
    <property type="match status" value="1"/>
</dbReference>
<feature type="domain" description="Endonuclease/exonuclease/phosphatase" evidence="2">
    <location>
        <begin position="207"/>
        <end position="378"/>
    </location>
</feature>
<dbReference type="Pfam" id="PF03372">
    <property type="entry name" value="Exo_endo_phos"/>
    <property type="match status" value="1"/>
</dbReference>
<dbReference type="AlphaFoldDB" id="A0AAE1GVY5"/>
<sequence>MESITDTSYTPRWRYVPVRGVRGLMPGTGGMLSSPLGSSRIPRSSRLRRRGRTGVWASRSTSLHAPVSGSRSSLRLRVGARRRLARSPMDRLDVGDSSFLLLRTPPSDYPLCAAAALALNPDDPTAALHRGRELHRTLVNWGPRPGPSRHRPDDVVAQGLADLLLRPIELWSLDPLESRVLLPAGLCPDPRIAPLALLHHGARARLTRHYRWVMEGTRPRGGRGVALLVRRDLPDFRLRSYTIFHRDVLTAEVLLGGLLFTVVVTHLPSAGAPSQRTAMEALAAAVAAARPSQWLLLLGDFNARLGKDGCTGADDVVGPVLLHDVTNPAGAGLRALAERYRLRVLTTSVRSRGCRVTWVAGGADARCDAPRSQVDHILTDYPPSCAW</sequence>
<evidence type="ECO:0000313" key="4">
    <source>
        <dbReference type="Proteomes" id="UP001219518"/>
    </source>
</evidence>
<keyword evidence="3" id="KW-0560">Oxidoreductase</keyword>
<dbReference type="Gene3D" id="3.60.10.10">
    <property type="entry name" value="Endonuclease/exonuclease/phosphatase"/>
    <property type="match status" value="1"/>
</dbReference>
<keyword evidence="4" id="KW-1185">Reference proteome</keyword>
<feature type="region of interest" description="Disordered" evidence="1">
    <location>
        <begin position="26"/>
        <end position="68"/>
    </location>
</feature>
<keyword evidence="3" id="KW-0223">Dioxygenase</keyword>
<evidence type="ECO:0000256" key="1">
    <source>
        <dbReference type="SAM" id="MobiDB-lite"/>
    </source>
</evidence>
<dbReference type="EMBL" id="JAHWGI010000148">
    <property type="protein sequence ID" value="KAK3910227.1"/>
    <property type="molecule type" value="Genomic_DNA"/>
</dbReference>
<comment type="caution">
    <text evidence="3">The sequence shown here is derived from an EMBL/GenBank/DDBJ whole genome shotgun (WGS) entry which is preliminary data.</text>
</comment>
<evidence type="ECO:0000313" key="3">
    <source>
        <dbReference type="EMBL" id="KAK3910227.1"/>
    </source>
</evidence>
<dbReference type="InterPro" id="IPR005135">
    <property type="entry name" value="Endo/exonuclease/phosphatase"/>
</dbReference>
<feature type="compositionally biased region" description="Basic residues" evidence="1">
    <location>
        <begin position="43"/>
        <end position="52"/>
    </location>
</feature>
<dbReference type="Proteomes" id="UP001219518">
    <property type="component" value="Unassembled WGS sequence"/>
</dbReference>
<organism evidence="3 4">
    <name type="scientific">Frankliniella fusca</name>
    <dbReference type="NCBI Taxonomy" id="407009"/>
    <lineage>
        <taxon>Eukaryota</taxon>
        <taxon>Metazoa</taxon>
        <taxon>Ecdysozoa</taxon>
        <taxon>Arthropoda</taxon>
        <taxon>Hexapoda</taxon>
        <taxon>Insecta</taxon>
        <taxon>Pterygota</taxon>
        <taxon>Neoptera</taxon>
        <taxon>Paraneoptera</taxon>
        <taxon>Thysanoptera</taxon>
        <taxon>Terebrantia</taxon>
        <taxon>Thripoidea</taxon>
        <taxon>Thripidae</taxon>
        <taxon>Frankliniella</taxon>
    </lineage>
</organism>
<gene>
    <name evidence="3" type="ORF">KUF71_004101</name>
</gene>
<feature type="compositionally biased region" description="Low complexity" evidence="1">
    <location>
        <begin position="33"/>
        <end position="42"/>
    </location>
</feature>